<dbReference type="PANTHER" id="PTHR47642">
    <property type="entry name" value="ATP-DEPENDENT DNA HELICASE"/>
    <property type="match status" value="1"/>
</dbReference>
<dbReference type="GO" id="GO:0016787">
    <property type="term" value="F:hydrolase activity"/>
    <property type="evidence" value="ECO:0007669"/>
    <property type="project" value="UniProtKB-KW"/>
</dbReference>
<evidence type="ECO:0000256" key="6">
    <source>
        <dbReference type="ARBA" id="ARBA00023125"/>
    </source>
</evidence>
<dbReference type="GO" id="GO:0000723">
    <property type="term" value="P:telomere maintenance"/>
    <property type="evidence" value="ECO:0007669"/>
    <property type="project" value="InterPro"/>
</dbReference>
<evidence type="ECO:0000256" key="9">
    <source>
        <dbReference type="RuleBase" id="RU363044"/>
    </source>
</evidence>
<evidence type="ECO:0000256" key="7">
    <source>
        <dbReference type="ARBA" id="ARBA00023204"/>
    </source>
</evidence>
<evidence type="ECO:0000256" key="4">
    <source>
        <dbReference type="ARBA" id="ARBA00022806"/>
    </source>
</evidence>
<keyword evidence="5 9" id="KW-0067">ATP-binding</keyword>
<comment type="caution">
    <text evidence="12">The sequence shown here is derived from an EMBL/GenBank/DDBJ whole genome shotgun (WGS) entry which is preliminary data.</text>
</comment>
<gene>
    <name evidence="12" type="ORF">F5878DRAFT_402968</name>
</gene>
<keyword evidence="7 9" id="KW-0234">DNA repair</keyword>
<keyword evidence="2 9" id="KW-0227">DNA damage</keyword>
<feature type="domain" description="DNA helicase Pif1-like 2B" evidence="11">
    <location>
        <begin position="172"/>
        <end position="211"/>
    </location>
</feature>
<keyword evidence="8" id="KW-0413">Isomerase</keyword>
<dbReference type="InterPro" id="IPR027417">
    <property type="entry name" value="P-loop_NTPase"/>
</dbReference>
<dbReference type="GO" id="GO:0005524">
    <property type="term" value="F:ATP binding"/>
    <property type="evidence" value="ECO:0007669"/>
    <property type="project" value="UniProtKB-KW"/>
</dbReference>
<evidence type="ECO:0000256" key="2">
    <source>
        <dbReference type="ARBA" id="ARBA00022763"/>
    </source>
</evidence>
<evidence type="ECO:0000256" key="3">
    <source>
        <dbReference type="ARBA" id="ARBA00022801"/>
    </source>
</evidence>
<keyword evidence="1 9" id="KW-0547">Nucleotide-binding</keyword>
<dbReference type="CDD" id="cd18809">
    <property type="entry name" value="SF1_C_RecD"/>
    <property type="match status" value="1"/>
</dbReference>
<dbReference type="SUPFAM" id="SSF52540">
    <property type="entry name" value="P-loop containing nucleoside triphosphate hydrolases"/>
    <property type="match status" value="1"/>
</dbReference>
<dbReference type="GO" id="GO:0006281">
    <property type="term" value="P:DNA repair"/>
    <property type="evidence" value="ECO:0007669"/>
    <property type="project" value="UniProtKB-KW"/>
</dbReference>
<keyword evidence="6" id="KW-0238">DNA-binding</keyword>
<evidence type="ECO:0000259" key="10">
    <source>
        <dbReference type="Pfam" id="PF05970"/>
    </source>
</evidence>
<comment type="cofactor">
    <cofactor evidence="9">
        <name>Mg(2+)</name>
        <dbReference type="ChEBI" id="CHEBI:18420"/>
    </cofactor>
</comment>
<dbReference type="GO" id="GO:0006310">
    <property type="term" value="P:DNA recombination"/>
    <property type="evidence" value="ECO:0007669"/>
    <property type="project" value="UniProtKB-KW"/>
</dbReference>
<name>A0AA38NZJ4_9AGAR</name>
<dbReference type="InterPro" id="IPR049163">
    <property type="entry name" value="Pif1-like_2B_dom"/>
</dbReference>
<dbReference type="EMBL" id="MU806675">
    <property type="protein sequence ID" value="KAJ3833540.1"/>
    <property type="molecule type" value="Genomic_DNA"/>
</dbReference>
<keyword evidence="3 9" id="KW-0378">Hydrolase</keyword>
<evidence type="ECO:0000256" key="5">
    <source>
        <dbReference type="ARBA" id="ARBA00022840"/>
    </source>
</evidence>
<evidence type="ECO:0000313" key="13">
    <source>
        <dbReference type="Proteomes" id="UP001163846"/>
    </source>
</evidence>
<organism evidence="12 13">
    <name type="scientific">Lentinula raphanica</name>
    <dbReference type="NCBI Taxonomy" id="153919"/>
    <lineage>
        <taxon>Eukaryota</taxon>
        <taxon>Fungi</taxon>
        <taxon>Dikarya</taxon>
        <taxon>Basidiomycota</taxon>
        <taxon>Agaricomycotina</taxon>
        <taxon>Agaricomycetes</taxon>
        <taxon>Agaricomycetidae</taxon>
        <taxon>Agaricales</taxon>
        <taxon>Marasmiineae</taxon>
        <taxon>Omphalotaceae</taxon>
        <taxon>Lentinula</taxon>
    </lineage>
</organism>
<dbReference type="Pfam" id="PF05970">
    <property type="entry name" value="PIF1"/>
    <property type="match status" value="1"/>
</dbReference>
<keyword evidence="13" id="KW-1185">Reference proteome</keyword>
<evidence type="ECO:0000259" key="11">
    <source>
        <dbReference type="Pfam" id="PF21530"/>
    </source>
</evidence>
<dbReference type="InterPro" id="IPR010285">
    <property type="entry name" value="DNA_helicase_pif1-like_DEAD"/>
</dbReference>
<keyword evidence="4 9" id="KW-0347">Helicase</keyword>
<comment type="catalytic activity">
    <reaction evidence="9">
        <text>ATP + H2O = ADP + phosphate + H(+)</text>
        <dbReference type="Rhea" id="RHEA:13065"/>
        <dbReference type="ChEBI" id="CHEBI:15377"/>
        <dbReference type="ChEBI" id="CHEBI:15378"/>
        <dbReference type="ChEBI" id="CHEBI:30616"/>
        <dbReference type="ChEBI" id="CHEBI:43474"/>
        <dbReference type="ChEBI" id="CHEBI:456216"/>
        <dbReference type="EC" id="5.6.2.3"/>
    </reaction>
</comment>
<dbReference type="Pfam" id="PF21530">
    <property type="entry name" value="Pif1_2B_dom"/>
    <property type="match status" value="1"/>
</dbReference>
<dbReference type="GO" id="GO:0043139">
    <property type="term" value="F:5'-3' DNA helicase activity"/>
    <property type="evidence" value="ECO:0007669"/>
    <property type="project" value="UniProtKB-EC"/>
</dbReference>
<feature type="domain" description="DNA helicase Pif1-like DEAD-box helicase" evidence="10">
    <location>
        <begin position="19"/>
        <end position="98"/>
    </location>
</feature>
<dbReference type="Proteomes" id="UP001163846">
    <property type="component" value="Unassembled WGS sequence"/>
</dbReference>
<dbReference type="AlphaFoldDB" id="A0AA38NZJ4"/>
<comment type="similarity">
    <text evidence="9">Belongs to the helicase family.</text>
</comment>
<proteinExistence type="inferred from homology"/>
<accession>A0AA38NZJ4</accession>
<evidence type="ECO:0000313" key="12">
    <source>
        <dbReference type="EMBL" id="KAJ3833540.1"/>
    </source>
</evidence>
<keyword evidence="9" id="KW-0233">DNA recombination</keyword>
<evidence type="ECO:0000256" key="1">
    <source>
        <dbReference type="ARBA" id="ARBA00022741"/>
    </source>
</evidence>
<evidence type="ECO:0000256" key="8">
    <source>
        <dbReference type="ARBA" id="ARBA00023235"/>
    </source>
</evidence>
<dbReference type="PANTHER" id="PTHR47642:SF5">
    <property type="entry name" value="ATP-DEPENDENT DNA HELICASE"/>
    <property type="match status" value="1"/>
</dbReference>
<reference evidence="12" key="1">
    <citation type="submission" date="2022-08" db="EMBL/GenBank/DDBJ databases">
        <authorList>
            <consortium name="DOE Joint Genome Institute"/>
            <person name="Min B."/>
            <person name="Riley R."/>
            <person name="Sierra-Patev S."/>
            <person name="Naranjo-Ortiz M."/>
            <person name="Looney B."/>
            <person name="Konkel Z."/>
            <person name="Slot J.C."/>
            <person name="Sakamoto Y."/>
            <person name="Steenwyk J.L."/>
            <person name="Rokas A."/>
            <person name="Carro J."/>
            <person name="Camarero S."/>
            <person name="Ferreira P."/>
            <person name="Molpeceres G."/>
            <person name="Ruiz-Duenas F.J."/>
            <person name="Serrano A."/>
            <person name="Henrissat B."/>
            <person name="Drula E."/>
            <person name="Hughes K.W."/>
            <person name="Mata J.L."/>
            <person name="Ishikawa N.K."/>
            <person name="Vargas-Isla R."/>
            <person name="Ushijima S."/>
            <person name="Smith C.A."/>
            <person name="Ahrendt S."/>
            <person name="Andreopoulos W."/>
            <person name="He G."/>
            <person name="Labutti K."/>
            <person name="Lipzen A."/>
            <person name="Ng V."/>
            <person name="Sandor L."/>
            <person name="Barry K."/>
            <person name="Martinez A.T."/>
            <person name="Xiao Y."/>
            <person name="Gibbons J.G."/>
            <person name="Terashima K."/>
            <person name="Hibbett D.S."/>
            <person name="Grigoriev I.V."/>
        </authorList>
    </citation>
    <scope>NUCLEOTIDE SEQUENCE</scope>
    <source>
        <strain evidence="12">TFB9207</strain>
    </source>
</reference>
<dbReference type="Gene3D" id="3.40.50.300">
    <property type="entry name" value="P-loop containing nucleotide triphosphate hydrolases"/>
    <property type="match status" value="1"/>
</dbReference>
<dbReference type="EC" id="5.6.2.3" evidence="9"/>
<sequence>MKVSVYCLLLYSRLNPETVSMVDGHLFQQLHDIATTLRKPTPKSFGGIQIIVTGDFFQLPPVTKSNQEPIFAFESPAWASTIENTVNLRHVFRQKSSTLVSALNALRLGAPSDEAITLFNSLSRPLPPSPILPTELYPLRAQVAQSNASRLNALPSPKVPYVARDSGTKPKLLENLLAEERLELKIDAQVMLIKNVDDVLVNGVVGRVLGFYLPQQLVSGTPTTGTSSGLKLGSTNVLPANSKVSSASTSSVKSPTETKKNGALLRYVQLLEDGRTPVSVSDVKNKENQSAVKSEVKTTKKLKQSKEAEESERYPLVLFEYPLQDGGYGSEAVLIKRDEFKVEDAEGKLLARRVQLPLILAWAMSIHKSQGQTIHRVKVDLGRVFEKVTSPSRERRPSKDCKCSVSIPRKLLLTLR</sequence>
<dbReference type="InterPro" id="IPR051055">
    <property type="entry name" value="PIF1_helicase"/>
</dbReference>
<protein>
    <recommendedName>
        <fullName evidence="9">ATP-dependent DNA helicase</fullName>
        <ecNumber evidence="9">5.6.2.3</ecNumber>
    </recommendedName>
</protein>